<dbReference type="SUPFAM" id="SSF50037">
    <property type="entry name" value="C-terminal domain of transcriptional repressors"/>
    <property type="match status" value="1"/>
</dbReference>
<name>A0A4R3JE45_9PROT</name>
<dbReference type="SMART" id="SM00899">
    <property type="entry name" value="FeoA"/>
    <property type="match status" value="1"/>
</dbReference>
<reference evidence="3 4" key="1">
    <citation type="submission" date="2019-03" db="EMBL/GenBank/DDBJ databases">
        <title>Genomic Encyclopedia of Type Strains, Phase IV (KMG-IV): sequencing the most valuable type-strain genomes for metagenomic binning, comparative biology and taxonomic classification.</title>
        <authorList>
            <person name="Goeker M."/>
        </authorList>
    </citation>
    <scope>NUCLEOTIDE SEQUENCE [LARGE SCALE GENOMIC DNA]</scope>
    <source>
        <strain evidence="3 4">DSM 101688</strain>
    </source>
</reference>
<keyword evidence="1" id="KW-0408">Iron</keyword>
<dbReference type="RefSeq" id="WP_165886240.1">
    <property type="nucleotide sequence ID" value="NZ_CP119676.1"/>
</dbReference>
<keyword evidence="4" id="KW-1185">Reference proteome</keyword>
<dbReference type="PANTHER" id="PTHR43151">
    <property type="entry name" value="FEOA FAMILY PROTEIN"/>
    <property type="match status" value="1"/>
</dbReference>
<protein>
    <submittedName>
        <fullName evidence="3">Fe2+ transport system protein FeoA</fullName>
    </submittedName>
</protein>
<comment type="caution">
    <text evidence="3">The sequence shown here is derived from an EMBL/GenBank/DDBJ whole genome shotgun (WGS) entry which is preliminary data.</text>
</comment>
<dbReference type="InterPro" id="IPR007167">
    <property type="entry name" value="Fe-transptr_FeoA-like"/>
</dbReference>
<dbReference type="Pfam" id="PF04023">
    <property type="entry name" value="FeoA"/>
    <property type="match status" value="1"/>
</dbReference>
<dbReference type="PANTHER" id="PTHR43151:SF1">
    <property type="entry name" value="SSR2333 PROTEIN"/>
    <property type="match status" value="1"/>
</dbReference>
<accession>A0A4R3JE45</accession>
<gene>
    <name evidence="3" type="ORF">EDD55_102394</name>
</gene>
<organism evidence="3 4">
    <name type="scientific">Varunaivibrio sulfuroxidans</name>
    <dbReference type="NCBI Taxonomy" id="1773489"/>
    <lineage>
        <taxon>Bacteria</taxon>
        <taxon>Pseudomonadati</taxon>
        <taxon>Pseudomonadota</taxon>
        <taxon>Alphaproteobacteria</taxon>
        <taxon>Rhodospirillales</taxon>
        <taxon>Magnetovibrionaceae</taxon>
        <taxon>Varunaivibrio</taxon>
    </lineage>
</organism>
<dbReference type="InterPro" id="IPR053184">
    <property type="entry name" value="FeoA-like"/>
</dbReference>
<evidence type="ECO:0000313" key="4">
    <source>
        <dbReference type="Proteomes" id="UP000295304"/>
    </source>
</evidence>
<dbReference type="GO" id="GO:0046914">
    <property type="term" value="F:transition metal ion binding"/>
    <property type="evidence" value="ECO:0007669"/>
    <property type="project" value="InterPro"/>
</dbReference>
<dbReference type="Proteomes" id="UP000295304">
    <property type="component" value="Unassembled WGS sequence"/>
</dbReference>
<dbReference type="EMBL" id="SLZW01000002">
    <property type="protein sequence ID" value="TCS64349.1"/>
    <property type="molecule type" value="Genomic_DNA"/>
</dbReference>
<sequence>MNHSGEHIGQTATGNAISASVDEAKTKAFPLALARGGERLRIAAFKTGKGLGKRLGDLGLHKGSVIDVVLHQRNGSVVVSDGNNRVALGAGAAQMIIVMLCPGKSGDNHIATGEKSPGETTTP</sequence>
<dbReference type="InterPro" id="IPR008988">
    <property type="entry name" value="Transcriptional_repressor_C"/>
</dbReference>
<evidence type="ECO:0000259" key="2">
    <source>
        <dbReference type="SMART" id="SM00899"/>
    </source>
</evidence>
<evidence type="ECO:0000256" key="1">
    <source>
        <dbReference type="ARBA" id="ARBA00023004"/>
    </source>
</evidence>
<dbReference type="Gene3D" id="2.30.30.90">
    <property type="match status" value="1"/>
</dbReference>
<dbReference type="AlphaFoldDB" id="A0A4R3JE45"/>
<evidence type="ECO:0000313" key="3">
    <source>
        <dbReference type="EMBL" id="TCS64349.1"/>
    </source>
</evidence>
<proteinExistence type="predicted"/>
<feature type="domain" description="Ferrous iron transporter FeoA-like" evidence="2">
    <location>
        <begin position="29"/>
        <end position="100"/>
    </location>
</feature>
<dbReference type="InterPro" id="IPR038157">
    <property type="entry name" value="FeoA_core_dom"/>
</dbReference>